<feature type="domain" description="PLA2c" evidence="4">
    <location>
        <begin position="1"/>
        <end position="173"/>
    </location>
</feature>
<dbReference type="SUPFAM" id="SSF52151">
    <property type="entry name" value="FabD/lysophospholipase-like"/>
    <property type="match status" value="1"/>
</dbReference>
<dbReference type="PROSITE" id="PS51210">
    <property type="entry name" value="PLA2C"/>
    <property type="match status" value="1"/>
</dbReference>
<dbReference type="GO" id="GO:0005635">
    <property type="term" value="C:nuclear envelope"/>
    <property type="evidence" value="ECO:0007669"/>
    <property type="project" value="TreeGrafter"/>
</dbReference>
<dbReference type="GO" id="GO:0046475">
    <property type="term" value="P:glycerophospholipid catabolic process"/>
    <property type="evidence" value="ECO:0007669"/>
    <property type="project" value="TreeGrafter"/>
</dbReference>
<evidence type="ECO:0000259" key="4">
    <source>
        <dbReference type="PROSITE" id="PS51210"/>
    </source>
</evidence>
<keyword evidence="3" id="KW-0442">Lipid degradation</keyword>
<dbReference type="PANTHER" id="PTHR10728">
    <property type="entry name" value="CYTOSOLIC PHOSPHOLIPASE A2"/>
    <property type="match status" value="1"/>
</dbReference>
<organism evidence="5 6">
    <name type="scientific">Mastacembelus armatus</name>
    <name type="common">zig-zag eel</name>
    <dbReference type="NCBI Taxonomy" id="205130"/>
    <lineage>
        <taxon>Eukaryota</taxon>
        <taxon>Metazoa</taxon>
        <taxon>Chordata</taxon>
        <taxon>Craniata</taxon>
        <taxon>Vertebrata</taxon>
        <taxon>Euteleostomi</taxon>
        <taxon>Actinopterygii</taxon>
        <taxon>Neopterygii</taxon>
        <taxon>Teleostei</taxon>
        <taxon>Neoteleostei</taxon>
        <taxon>Acanthomorphata</taxon>
        <taxon>Anabantaria</taxon>
        <taxon>Synbranchiformes</taxon>
        <taxon>Mastacembelidae</taxon>
        <taxon>Mastacembelus</taxon>
    </lineage>
</organism>
<evidence type="ECO:0000256" key="3">
    <source>
        <dbReference type="PROSITE-ProRule" id="PRU00555"/>
    </source>
</evidence>
<evidence type="ECO:0000313" key="5">
    <source>
        <dbReference type="Ensembl" id="ENSMAMP00000059810.1"/>
    </source>
</evidence>
<keyword evidence="2 3" id="KW-0443">Lipid metabolism</keyword>
<dbReference type="GO" id="GO:0005544">
    <property type="term" value="F:calcium-dependent phospholipid binding"/>
    <property type="evidence" value="ECO:0007669"/>
    <property type="project" value="TreeGrafter"/>
</dbReference>
<dbReference type="InterPro" id="IPR002642">
    <property type="entry name" value="LysoPLipase_cat_dom"/>
</dbReference>
<dbReference type="PANTHER" id="PTHR10728:SF39">
    <property type="entry name" value="CYTOSOLIC PHOSPHOLIPASE A2 GAMMA"/>
    <property type="match status" value="1"/>
</dbReference>
<dbReference type="GO" id="GO:0005829">
    <property type="term" value="C:cytosol"/>
    <property type="evidence" value="ECO:0007669"/>
    <property type="project" value="TreeGrafter"/>
</dbReference>
<reference evidence="5" key="2">
    <citation type="submission" date="2025-09" db="UniProtKB">
        <authorList>
            <consortium name="Ensembl"/>
        </authorList>
    </citation>
    <scope>IDENTIFICATION</scope>
</reference>
<keyword evidence="6" id="KW-1185">Reference proteome</keyword>
<evidence type="ECO:0000313" key="6">
    <source>
        <dbReference type="Proteomes" id="UP000261640"/>
    </source>
</evidence>
<dbReference type="GeneTree" id="ENSGT01030000234606"/>
<dbReference type="InterPro" id="IPR016035">
    <property type="entry name" value="Acyl_Trfase/lysoPLipase"/>
</dbReference>
<evidence type="ECO:0000256" key="2">
    <source>
        <dbReference type="ARBA" id="ARBA00023098"/>
    </source>
</evidence>
<reference evidence="5" key="1">
    <citation type="submission" date="2025-08" db="UniProtKB">
        <authorList>
            <consortium name="Ensembl"/>
        </authorList>
    </citation>
    <scope>IDENTIFICATION</scope>
</reference>
<dbReference type="GO" id="GO:0047498">
    <property type="term" value="F:calcium-dependent phospholipase A2 activity"/>
    <property type="evidence" value="ECO:0007669"/>
    <property type="project" value="TreeGrafter"/>
</dbReference>
<dbReference type="Proteomes" id="UP000261640">
    <property type="component" value="Unplaced"/>
</dbReference>
<dbReference type="Ensembl" id="ENSMAMT00000061486.1">
    <property type="protein sequence ID" value="ENSMAMP00000059810.1"/>
    <property type="gene ID" value="ENSMAMG00000028690.1"/>
</dbReference>
<dbReference type="Gene3D" id="3.40.1090.10">
    <property type="entry name" value="Cytosolic phospholipase A2 catalytic domain"/>
    <property type="match status" value="1"/>
</dbReference>
<evidence type="ECO:0000256" key="1">
    <source>
        <dbReference type="ARBA" id="ARBA00022801"/>
    </source>
</evidence>
<dbReference type="GO" id="GO:0005509">
    <property type="term" value="F:calcium ion binding"/>
    <property type="evidence" value="ECO:0007669"/>
    <property type="project" value="TreeGrafter"/>
</dbReference>
<accession>A0A7N8Y3B5</accession>
<dbReference type="InParanoid" id="A0A7N8Y3B5"/>
<dbReference type="AlphaFoldDB" id="A0A7N8Y3B5"/>
<keyword evidence="1 3" id="KW-0378">Hydrolase</keyword>
<sequence length="173" mass="19092">VFQNVIRQSRSLCAGEQEYVVRRKLVVLESLNSLGISCTEDAVPHIALLASGGGQRAAVALIGFLYQMEKEGLLDTLLYLGGVSGSTWNNDVPIMMCPSSQSGGFCASLHKHLAGTDLKNYFIIFFHLQKNPIDLRHFSDEARRNSTNPYPIYSAIEKHCFSNGPTEGMDMVH</sequence>
<name>A0A7N8Y3B5_9TELE</name>
<protein>
    <recommendedName>
        <fullName evidence="4">PLA2c domain-containing protein</fullName>
    </recommendedName>
</protein>
<dbReference type="GO" id="GO:0005654">
    <property type="term" value="C:nucleoplasm"/>
    <property type="evidence" value="ECO:0007669"/>
    <property type="project" value="TreeGrafter"/>
</dbReference>
<proteinExistence type="predicted"/>